<keyword evidence="5 7" id="KW-0472">Membrane</keyword>
<gene>
    <name evidence="9" type="ORF">FHR80_000272</name>
</gene>
<feature type="transmembrane region" description="Helical" evidence="7">
    <location>
        <begin position="420"/>
        <end position="441"/>
    </location>
</feature>
<evidence type="ECO:0000259" key="8">
    <source>
        <dbReference type="Pfam" id="PF03772"/>
    </source>
</evidence>
<keyword evidence="3 7" id="KW-0812">Transmembrane</keyword>
<evidence type="ECO:0000256" key="4">
    <source>
        <dbReference type="ARBA" id="ARBA00022989"/>
    </source>
</evidence>
<evidence type="ECO:0000256" key="1">
    <source>
        <dbReference type="ARBA" id="ARBA00004651"/>
    </source>
</evidence>
<protein>
    <submittedName>
        <fullName evidence="9">Competence protein ComEC</fullName>
    </submittedName>
</protein>
<feature type="transmembrane region" description="Helical" evidence="7">
    <location>
        <begin position="453"/>
        <end position="472"/>
    </location>
</feature>
<feature type="region of interest" description="Disordered" evidence="6">
    <location>
        <begin position="542"/>
        <end position="636"/>
    </location>
</feature>
<feature type="transmembrane region" description="Helical" evidence="7">
    <location>
        <begin position="322"/>
        <end position="338"/>
    </location>
</feature>
<feature type="transmembrane region" description="Helical" evidence="7">
    <location>
        <begin position="479"/>
        <end position="498"/>
    </location>
</feature>
<dbReference type="RefSeq" id="WP_183294407.1">
    <property type="nucleotide sequence ID" value="NZ_JACHVX010000001.1"/>
</dbReference>
<dbReference type="GO" id="GO:0005886">
    <property type="term" value="C:plasma membrane"/>
    <property type="evidence" value="ECO:0007669"/>
    <property type="project" value="UniProtKB-SubCell"/>
</dbReference>
<feature type="transmembrane region" description="Helical" evidence="7">
    <location>
        <begin position="294"/>
        <end position="315"/>
    </location>
</feature>
<evidence type="ECO:0000313" key="10">
    <source>
        <dbReference type="Proteomes" id="UP000518206"/>
    </source>
</evidence>
<evidence type="ECO:0000256" key="7">
    <source>
        <dbReference type="SAM" id="Phobius"/>
    </source>
</evidence>
<dbReference type="NCBIfam" id="TIGR00360">
    <property type="entry name" value="ComEC_N-term"/>
    <property type="match status" value="1"/>
</dbReference>
<evidence type="ECO:0000256" key="3">
    <source>
        <dbReference type="ARBA" id="ARBA00022692"/>
    </source>
</evidence>
<evidence type="ECO:0000313" key="9">
    <source>
        <dbReference type="EMBL" id="MBB2921378.1"/>
    </source>
</evidence>
<dbReference type="PANTHER" id="PTHR30619:SF1">
    <property type="entry name" value="RECOMBINATION PROTEIN 2"/>
    <property type="match status" value="1"/>
</dbReference>
<dbReference type="EMBL" id="JACHVX010000001">
    <property type="protein sequence ID" value="MBB2921378.1"/>
    <property type="molecule type" value="Genomic_DNA"/>
</dbReference>
<dbReference type="PANTHER" id="PTHR30619">
    <property type="entry name" value="DNA INTERNALIZATION/COMPETENCE PROTEIN COMEC/REC2"/>
    <property type="match status" value="1"/>
</dbReference>
<evidence type="ECO:0000256" key="6">
    <source>
        <dbReference type="SAM" id="MobiDB-lite"/>
    </source>
</evidence>
<reference evidence="9 10" key="1">
    <citation type="submission" date="2020-08" db="EMBL/GenBank/DDBJ databases">
        <title>The Agave Microbiome: Exploring the role of microbial communities in plant adaptations to desert environments.</title>
        <authorList>
            <person name="Partida-Martinez L.P."/>
        </authorList>
    </citation>
    <scope>NUCLEOTIDE SEQUENCE [LARGE SCALE GENOMIC DNA]</scope>
    <source>
        <strain evidence="9 10">RAS26</strain>
    </source>
</reference>
<accession>A0A7W4UD78</accession>
<keyword evidence="4 7" id="KW-1133">Transmembrane helix</keyword>
<feature type="transmembrane region" description="Helical" evidence="7">
    <location>
        <begin position="390"/>
        <end position="408"/>
    </location>
</feature>
<dbReference type="AlphaFoldDB" id="A0A7W4UD78"/>
<evidence type="ECO:0000256" key="2">
    <source>
        <dbReference type="ARBA" id="ARBA00022475"/>
    </source>
</evidence>
<comment type="caution">
    <text evidence="9">The sequence shown here is derived from an EMBL/GenBank/DDBJ whole genome shotgun (WGS) entry which is preliminary data.</text>
</comment>
<feature type="domain" description="ComEC/Rec2-related protein" evidence="8">
    <location>
        <begin position="271"/>
        <end position="534"/>
    </location>
</feature>
<keyword evidence="2" id="KW-1003">Cell membrane</keyword>
<proteinExistence type="predicted"/>
<name>A0A7W4UD78_9CELL</name>
<dbReference type="Pfam" id="PF03772">
    <property type="entry name" value="Competence"/>
    <property type="match status" value="1"/>
</dbReference>
<dbReference type="InterPro" id="IPR004477">
    <property type="entry name" value="ComEC_N"/>
</dbReference>
<comment type="subcellular location">
    <subcellularLocation>
        <location evidence="1">Cell membrane</location>
        <topology evidence="1">Multi-pass membrane protein</topology>
    </subcellularLocation>
</comment>
<organism evidence="9 10">
    <name type="scientific">Cellulomonas cellasea</name>
    <dbReference type="NCBI Taxonomy" id="43670"/>
    <lineage>
        <taxon>Bacteria</taxon>
        <taxon>Bacillati</taxon>
        <taxon>Actinomycetota</taxon>
        <taxon>Actinomycetes</taxon>
        <taxon>Micrococcales</taxon>
        <taxon>Cellulomonadaceae</taxon>
        <taxon>Cellulomonas</taxon>
    </lineage>
</organism>
<dbReference type="Proteomes" id="UP000518206">
    <property type="component" value="Unassembled WGS sequence"/>
</dbReference>
<reference evidence="9 10" key="2">
    <citation type="submission" date="2020-08" db="EMBL/GenBank/DDBJ databases">
        <authorList>
            <person name="Partida-Martinez L."/>
            <person name="Huntemann M."/>
            <person name="Clum A."/>
            <person name="Wang J."/>
            <person name="Palaniappan K."/>
            <person name="Ritter S."/>
            <person name="Chen I.-M."/>
            <person name="Stamatis D."/>
            <person name="Reddy T."/>
            <person name="O'Malley R."/>
            <person name="Daum C."/>
            <person name="Shapiro N."/>
            <person name="Ivanova N."/>
            <person name="Kyrpides N."/>
            <person name="Woyke T."/>
        </authorList>
    </citation>
    <scope>NUCLEOTIDE SEQUENCE [LARGE SCALE GENOMIC DNA]</scope>
    <source>
        <strain evidence="9 10">RAS26</strain>
    </source>
</reference>
<feature type="transmembrane region" description="Helical" evidence="7">
    <location>
        <begin position="510"/>
        <end position="533"/>
    </location>
</feature>
<dbReference type="InterPro" id="IPR052159">
    <property type="entry name" value="Competence_DNA_uptake"/>
</dbReference>
<sequence length="636" mass="63896">MRGPLDLRLVPAALAAWAAAALLVVLPAPWVLAAGLGAASVPLIVAVRAVRAVRSASRAGSRGRRGRRAVTGVGRAGRGATGALVQRRSGAAAQPRRRPAAGVRTGQVVLTCGAVAGVLLAGASQLAAQDAGDLDGLAGAGATVTLTGTLTSETERVRSGPPDAPPRYRATIAVEQVVHRGEHRATSAPVAVLTGVPWPEATYGSRVAVRGRLAPGTAGRREVALVQAGGVAEVVAPPGVALRAVDAVRSGLRDVCAGLGPDARALVPGIAVGDTSALPADLDQAMRDSGLTHVTAVSGAHFSIVGAGVLVLTGAAGMPRRARAGVVCAVMLGFVVLVHPGPSVLRAAAMGAVGLGALVVGRPARAVPALAAAVVVLLVADPWLARELGFVLSVVATSGLVLLAGPLARRWSGSVRAPVAYALAVPVAAQSVCAPVVLLLSPTVALYAVPANVLVAPAVAPATVLGLLAALVSPWWRDAGVVLAELAGAACWWIASVARVAGSLPGAQVAWPPGVLGVVLLVAGTVAALVLLLGRPPGDLDHANGTAPEEPRAGAGWAPHGREPSVRRRPLRSGPARSRDRPPSVREPAVDGETASAGGRWTRDRRGAGTARRPRASPPSTGTLRRRPLAWIGAER</sequence>
<evidence type="ECO:0000256" key="5">
    <source>
        <dbReference type="ARBA" id="ARBA00023136"/>
    </source>
</evidence>